<gene>
    <name evidence="2" type="ORF">GC722_07205</name>
</gene>
<dbReference type="Pfam" id="PF01019">
    <property type="entry name" value="G_glu_transpept"/>
    <property type="match status" value="1"/>
</dbReference>
<name>A0A6A9V0L1_9ACTN</name>
<dbReference type="AlphaFoldDB" id="A0A6A9V0L1"/>
<dbReference type="InterPro" id="IPR052896">
    <property type="entry name" value="GGT-like_enzyme"/>
</dbReference>
<dbReference type="InterPro" id="IPR043138">
    <property type="entry name" value="GGT_lsub"/>
</dbReference>
<protein>
    <submittedName>
        <fullName evidence="2">Gamma-glutamyltransferase family protein</fullName>
    </submittedName>
</protein>
<keyword evidence="2" id="KW-0808">Transferase</keyword>
<organism evidence="2 3">
    <name type="scientific">Auraticoccus cholistanensis</name>
    <dbReference type="NCBI Taxonomy" id="2656650"/>
    <lineage>
        <taxon>Bacteria</taxon>
        <taxon>Bacillati</taxon>
        <taxon>Actinomycetota</taxon>
        <taxon>Actinomycetes</taxon>
        <taxon>Propionibacteriales</taxon>
        <taxon>Propionibacteriaceae</taxon>
        <taxon>Auraticoccus</taxon>
    </lineage>
</organism>
<comment type="caution">
    <text evidence="2">The sequence shown here is derived from an EMBL/GenBank/DDBJ whole genome shotgun (WGS) entry which is preliminary data.</text>
</comment>
<dbReference type="PANTHER" id="PTHR43881">
    <property type="entry name" value="GAMMA-GLUTAMYLTRANSPEPTIDASE (AFU_ORTHOLOGUE AFUA_4G13580)"/>
    <property type="match status" value="1"/>
</dbReference>
<reference evidence="2 3" key="1">
    <citation type="submission" date="2019-12" db="EMBL/GenBank/DDBJ databases">
        <title>Auraticoccus cholistani sp. nov., an actinomycete isolated from soil of Cholistan desert.</title>
        <authorList>
            <person name="Cheema M.T."/>
        </authorList>
    </citation>
    <scope>NUCLEOTIDE SEQUENCE [LARGE SCALE GENOMIC DNA]</scope>
    <source>
        <strain evidence="2 3">F435</strain>
    </source>
</reference>
<dbReference type="SUPFAM" id="SSF56235">
    <property type="entry name" value="N-terminal nucleophile aminohydrolases (Ntn hydrolases)"/>
    <property type="match status" value="1"/>
</dbReference>
<dbReference type="PRINTS" id="PR01210">
    <property type="entry name" value="GGTRANSPTASE"/>
</dbReference>
<feature type="compositionally biased region" description="Pro residues" evidence="1">
    <location>
        <begin position="54"/>
        <end position="68"/>
    </location>
</feature>
<dbReference type="InterPro" id="IPR043137">
    <property type="entry name" value="GGT_ssub_C"/>
</dbReference>
<proteinExistence type="predicted"/>
<evidence type="ECO:0000313" key="3">
    <source>
        <dbReference type="Proteomes" id="UP000435304"/>
    </source>
</evidence>
<dbReference type="EMBL" id="WPCU01000005">
    <property type="protein sequence ID" value="MVA75809.1"/>
    <property type="molecule type" value="Genomic_DNA"/>
</dbReference>
<dbReference type="RefSeq" id="WP_156609336.1">
    <property type="nucleotide sequence ID" value="NZ_WPCU01000005.1"/>
</dbReference>
<feature type="region of interest" description="Disordered" evidence="1">
    <location>
        <begin position="34"/>
        <end position="72"/>
    </location>
</feature>
<dbReference type="GO" id="GO:0016740">
    <property type="term" value="F:transferase activity"/>
    <property type="evidence" value="ECO:0007669"/>
    <property type="project" value="UniProtKB-KW"/>
</dbReference>
<dbReference type="Gene3D" id="1.10.246.130">
    <property type="match status" value="1"/>
</dbReference>
<evidence type="ECO:0000256" key="1">
    <source>
        <dbReference type="SAM" id="MobiDB-lite"/>
    </source>
</evidence>
<feature type="region of interest" description="Disordered" evidence="1">
    <location>
        <begin position="585"/>
        <end position="607"/>
    </location>
</feature>
<sequence>MSRAKVVTAVVSLALLLALVATLLWVRSVTRSGVPPVAPAPSTTPAPSATTAPTPTPTPTPTPSPTPTREPGVEAAVTIDPAATEAAMDVLADGGTAADAAVAAAAVLSVVEPYYSNVIAGETAMLWYDASEDEVRSLQGVGYVGEDFDRSQYRARGVSGFGLHQSLVPGSWDMWMTLLQEQGELGVDEVLAPAVELARDGFPASAALASQARAYLSAGGMNSAAQEVYAPGGVVVSQGDTVVQEDFADTLESLAEAYTDADDRAEGIEAARDLVYRGALAEEIVAEVRDGGGWLTADDLAGYEAVTGDSITLEWDDETTVHQVPPSSQGLTMLMALNTLRTADLADRDEADAVHLQIEALKLALADREAYVGDPEFTDVPVEELLDPDYGEQQLERIDLDSTLSAPVEEGLENTTTFQVVDADGNAAAVTTSTGYQFTQAGGTGIMMNNRMRYMTDTDSGSPNYIEPGKRVRYTGNPWMVTTPDGLSLLGGNIGGDTQSQVQTQHFLGVVELGLSPEEAVEAPRFVTQSQPNSVVPHGVAGTVRIDQSTDADVLRSLRDRGQQLQVTSGAGPFGTGSVVRISDDGQQVELGLDPRAPSASGDTREP</sequence>
<dbReference type="Proteomes" id="UP000435304">
    <property type="component" value="Unassembled WGS sequence"/>
</dbReference>
<dbReference type="Gene3D" id="3.60.20.40">
    <property type="match status" value="1"/>
</dbReference>
<dbReference type="PANTHER" id="PTHR43881:SF1">
    <property type="entry name" value="GAMMA-GLUTAMYLTRANSPEPTIDASE (AFU_ORTHOLOGUE AFUA_4G13580)"/>
    <property type="match status" value="1"/>
</dbReference>
<dbReference type="InterPro" id="IPR029055">
    <property type="entry name" value="Ntn_hydrolases_N"/>
</dbReference>
<keyword evidence="3" id="KW-1185">Reference proteome</keyword>
<evidence type="ECO:0000313" key="2">
    <source>
        <dbReference type="EMBL" id="MVA75809.1"/>
    </source>
</evidence>
<accession>A0A6A9V0L1</accession>